<comment type="caution">
    <text evidence="1">The sequence shown here is derived from an EMBL/GenBank/DDBJ whole genome shotgun (WGS) entry which is preliminary data.</text>
</comment>
<evidence type="ECO:0000313" key="2">
    <source>
        <dbReference type="Proteomes" id="UP001281147"/>
    </source>
</evidence>
<gene>
    <name evidence="1" type="ORF">LTR37_015748</name>
</gene>
<sequence length="312" mass="35405">MAGNHQSVQPPHAGKPSKQQQHAALRSQGRCFKCHKKGHVAKKCTYGRASTSRLAELPVELLELICSFLVDVEGVTRFARFMMTLRLTCRAVNAKTYDFFGKVAFGSLMIHLSYRGLSRLEALSQCPSLAAKVERIVLSTYDQTVDQEEYKAAQERATSDSYSRHQRREAEGKLWRANAEQNDKAFVERSATDGIKLTRAFMKLSNIREILISCVDQREDRLSVRQIQSGKGPTTTRIFAMESGSHGGLAFLRETEDFFDDFELIKGPFKYNSDAEEWEGVQQKIGLLCNDLALSTRPYHPEYSFGGYRWVR</sequence>
<reference evidence="1" key="1">
    <citation type="submission" date="2023-07" db="EMBL/GenBank/DDBJ databases">
        <title>Black Yeasts Isolated from many extreme environments.</title>
        <authorList>
            <person name="Coleine C."/>
            <person name="Stajich J.E."/>
            <person name="Selbmann L."/>
        </authorList>
    </citation>
    <scope>NUCLEOTIDE SEQUENCE</scope>
    <source>
        <strain evidence="1">CCFEE 5714</strain>
    </source>
</reference>
<evidence type="ECO:0000313" key="1">
    <source>
        <dbReference type="EMBL" id="KAK3700776.1"/>
    </source>
</evidence>
<accession>A0ACC3MPT6</accession>
<name>A0ACC3MPT6_9PEZI</name>
<dbReference type="EMBL" id="JAUTXU010000180">
    <property type="protein sequence ID" value="KAK3700776.1"/>
    <property type="molecule type" value="Genomic_DNA"/>
</dbReference>
<protein>
    <submittedName>
        <fullName evidence="1">Uncharacterized protein</fullName>
    </submittedName>
</protein>
<organism evidence="1 2">
    <name type="scientific">Vermiconidia calcicola</name>
    <dbReference type="NCBI Taxonomy" id="1690605"/>
    <lineage>
        <taxon>Eukaryota</taxon>
        <taxon>Fungi</taxon>
        <taxon>Dikarya</taxon>
        <taxon>Ascomycota</taxon>
        <taxon>Pezizomycotina</taxon>
        <taxon>Dothideomycetes</taxon>
        <taxon>Dothideomycetidae</taxon>
        <taxon>Mycosphaerellales</taxon>
        <taxon>Extremaceae</taxon>
        <taxon>Vermiconidia</taxon>
    </lineage>
</organism>
<proteinExistence type="predicted"/>
<keyword evidence="2" id="KW-1185">Reference proteome</keyword>
<dbReference type="Proteomes" id="UP001281147">
    <property type="component" value="Unassembled WGS sequence"/>
</dbReference>